<accession>A0ABD5W8Y9</accession>
<evidence type="ECO:0000256" key="1">
    <source>
        <dbReference type="SAM" id="MobiDB-lite"/>
    </source>
</evidence>
<name>A0ABD5W8Y9_9EURY</name>
<reference evidence="2 3" key="1">
    <citation type="journal article" date="2019" name="Int. J. Syst. Evol. Microbiol.">
        <title>The Global Catalogue of Microorganisms (GCM) 10K type strain sequencing project: providing services to taxonomists for standard genome sequencing and annotation.</title>
        <authorList>
            <consortium name="The Broad Institute Genomics Platform"/>
            <consortium name="The Broad Institute Genome Sequencing Center for Infectious Disease"/>
            <person name="Wu L."/>
            <person name="Ma J."/>
        </authorList>
    </citation>
    <scope>NUCLEOTIDE SEQUENCE [LARGE SCALE GENOMIC DNA]</scope>
    <source>
        <strain evidence="2 3">JCM 30072</strain>
    </source>
</reference>
<protein>
    <submittedName>
        <fullName evidence="2">Uncharacterized protein</fullName>
    </submittedName>
</protein>
<dbReference type="GeneID" id="76632336"/>
<evidence type="ECO:0000313" key="2">
    <source>
        <dbReference type="EMBL" id="MFC7060000.1"/>
    </source>
</evidence>
<dbReference type="EMBL" id="JBHSZI010000005">
    <property type="protein sequence ID" value="MFC7060000.1"/>
    <property type="molecule type" value="Genomic_DNA"/>
</dbReference>
<organism evidence="2 3">
    <name type="scientific">Halovenus salina</name>
    <dbReference type="NCBI Taxonomy" id="1510225"/>
    <lineage>
        <taxon>Archaea</taxon>
        <taxon>Methanobacteriati</taxon>
        <taxon>Methanobacteriota</taxon>
        <taxon>Stenosarchaea group</taxon>
        <taxon>Halobacteria</taxon>
        <taxon>Halobacteriales</taxon>
        <taxon>Haloarculaceae</taxon>
        <taxon>Halovenus</taxon>
    </lineage>
</organism>
<sequence>MSLVAGCSGPAHTGEVIRKILDERSERLAVGRVDVVRELQFPNGAPVDESDCCDLRTFLAVASSVGSRYGAYSGYRVLHESRPEKREQLLSEPNVDPMDPEGTLLGPWVLTGEGVADLEETLSQSSADLELQDNGDNFAPFVLTGSVVDGNRRRAVAEAVTRILSFKDGLRPERQAISVVAGLSSDIVAATEAVAALGGEDEPREMDMQDVQYGLSQLSWRRILPGLGGEVVSKVVAALLDAQERLSKAEVAELAGCSTRSLSTAANEQRFAELESAGLLVREDRGSGKATLWRLCLPFRTERHDDELLPRMLVDQETTATGGEWHLSNAVTEVLLTSADEYGVEYGFEFGGAVARAAFWGPPPIERDLGPLTRQYPTVEPVVSLLAVLLDQEDRHRRDDSSSVEFGVHPDPPQTTLSTAVG</sequence>
<evidence type="ECO:0000313" key="3">
    <source>
        <dbReference type="Proteomes" id="UP001596445"/>
    </source>
</evidence>
<dbReference type="Proteomes" id="UP001596445">
    <property type="component" value="Unassembled WGS sequence"/>
</dbReference>
<gene>
    <name evidence="2" type="ORF">ACFQQG_19530</name>
</gene>
<feature type="region of interest" description="Disordered" evidence="1">
    <location>
        <begin position="394"/>
        <end position="422"/>
    </location>
</feature>
<dbReference type="AlphaFoldDB" id="A0ABD5W8Y9"/>
<comment type="caution">
    <text evidence="2">The sequence shown here is derived from an EMBL/GenBank/DDBJ whole genome shotgun (WGS) entry which is preliminary data.</text>
</comment>
<keyword evidence="3" id="KW-1185">Reference proteome</keyword>
<dbReference type="RefSeq" id="WP_267164486.1">
    <property type="nucleotide sequence ID" value="NZ_CP112975.1"/>
</dbReference>
<proteinExistence type="predicted"/>